<dbReference type="EMBL" id="AAZO01003396">
    <property type="status" value="NOT_ANNOTATED_CDS"/>
    <property type="molecule type" value="Genomic_DNA"/>
</dbReference>
<dbReference type="STRING" id="121224.E0VLR0"/>
<dbReference type="VEuPathDB" id="VectorBase:PHUM292850"/>
<sequence>MMAKKIGSNHYLASPTPTSQPGYVPHRGGYWTDGEESQRAPSERTSEYYMVANEKAKLGSSTKDRKSRSSQKKKLDDPPPHASSPSLRAPSQMSYDKRSASGRVPSSAASVRSDKKDRKNGHLSVPIHGSNGHLRVPSQSYEDSGSEVYVTSGAYRAPSEISHYSYRSAAPPSEMSTVKTKTSRKGGVVVETMSAPNPFCPNTKGLCCLLLLINLGLILITLGFVIVMQFFEPLYIWILGIVFLVFGFIALNVSLIYCVSICKDMKSPKEVAMQDNYWTHHWQKNFSLPEIHYKSQEKFPESDRGSDRYSISKYSSKYSEKNHQHHRY</sequence>
<keyword evidence="5" id="KW-1185">Reference proteome</keyword>
<keyword evidence="2" id="KW-0472">Membrane</keyword>
<dbReference type="EnsemblMetazoa" id="PHUM292850-RA">
    <property type="protein sequence ID" value="PHUM292850-PA"/>
    <property type="gene ID" value="PHUM292850"/>
</dbReference>
<feature type="transmembrane region" description="Helical" evidence="2">
    <location>
        <begin position="234"/>
        <end position="259"/>
    </location>
</feature>
<keyword evidence="2" id="KW-0812">Transmembrane</keyword>
<evidence type="ECO:0000313" key="4">
    <source>
        <dbReference type="EnsemblMetazoa" id="PHUM292850-PA"/>
    </source>
</evidence>
<protein>
    <submittedName>
        <fullName evidence="3">Predicted protein</fullName>
    </submittedName>
</protein>
<feature type="transmembrane region" description="Helical" evidence="2">
    <location>
        <begin position="206"/>
        <end position="228"/>
    </location>
</feature>
<evidence type="ECO:0000256" key="1">
    <source>
        <dbReference type="SAM" id="MobiDB-lite"/>
    </source>
</evidence>
<reference evidence="3" key="2">
    <citation type="submission" date="2007-04" db="EMBL/GenBank/DDBJ databases">
        <title>The genome of the human body louse.</title>
        <authorList>
            <consortium name="The Human Body Louse Genome Consortium"/>
            <person name="Kirkness E."/>
            <person name="Walenz B."/>
            <person name="Hass B."/>
            <person name="Bruggner R."/>
            <person name="Strausberg R."/>
        </authorList>
    </citation>
    <scope>NUCLEOTIDE SEQUENCE</scope>
    <source>
        <strain evidence="3">USDA</strain>
    </source>
</reference>
<dbReference type="PANTHER" id="PTHR41155">
    <property type="entry name" value="FI19525P1"/>
    <property type="match status" value="1"/>
</dbReference>
<dbReference type="EMBL" id="DS235281">
    <property type="protein sequence ID" value="EEB14316.1"/>
    <property type="molecule type" value="Genomic_DNA"/>
</dbReference>
<gene>
    <name evidence="4" type="primary">8229741</name>
    <name evidence="3" type="ORF">Phum_PHUM292850</name>
</gene>
<reference evidence="3" key="1">
    <citation type="submission" date="2007-04" db="EMBL/GenBank/DDBJ databases">
        <title>Annotation of Pediculus humanus corporis strain USDA.</title>
        <authorList>
            <person name="Kirkness E."/>
            <person name="Hannick L."/>
            <person name="Hass B."/>
            <person name="Bruggner R."/>
            <person name="Lawson D."/>
            <person name="Bidwell S."/>
            <person name="Joardar V."/>
            <person name="Caler E."/>
            <person name="Walenz B."/>
            <person name="Inman J."/>
            <person name="Schobel S."/>
            <person name="Galinsky K."/>
            <person name="Amedeo P."/>
            <person name="Strausberg R."/>
        </authorList>
    </citation>
    <scope>NUCLEOTIDE SEQUENCE</scope>
    <source>
        <strain evidence="3">USDA</strain>
    </source>
</reference>
<feature type="compositionally biased region" description="Basic and acidic residues" evidence="1">
    <location>
        <begin position="297"/>
        <end position="307"/>
    </location>
</feature>
<name>E0VLR0_PEDHC</name>
<accession>E0VLR0</accession>
<evidence type="ECO:0000256" key="2">
    <source>
        <dbReference type="SAM" id="Phobius"/>
    </source>
</evidence>
<dbReference type="FunCoup" id="E0VLR0">
    <property type="interactions" value="3"/>
</dbReference>
<proteinExistence type="predicted"/>
<dbReference type="CTD" id="8229741"/>
<organism>
    <name type="scientific">Pediculus humanus subsp. corporis</name>
    <name type="common">Body louse</name>
    <dbReference type="NCBI Taxonomy" id="121224"/>
    <lineage>
        <taxon>Eukaryota</taxon>
        <taxon>Metazoa</taxon>
        <taxon>Ecdysozoa</taxon>
        <taxon>Arthropoda</taxon>
        <taxon>Hexapoda</taxon>
        <taxon>Insecta</taxon>
        <taxon>Pterygota</taxon>
        <taxon>Neoptera</taxon>
        <taxon>Paraneoptera</taxon>
        <taxon>Psocodea</taxon>
        <taxon>Troctomorpha</taxon>
        <taxon>Phthiraptera</taxon>
        <taxon>Anoplura</taxon>
        <taxon>Pediculidae</taxon>
        <taxon>Pediculus</taxon>
    </lineage>
</organism>
<dbReference type="GeneID" id="8229741"/>
<feature type="region of interest" description="Disordered" evidence="1">
    <location>
        <begin position="297"/>
        <end position="328"/>
    </location>
</feature>
<dbReference type="PANTHER" id="PTHR41155:SF1">
    <property type="entry name" value="FI19525P1"/>
    <property type="match status" value="1"/>
</dbReference>
<feature type="compositionally biased region" description="Polar residues" evidence="1">
    <location>
        <begin position="83"/>
        <end position="94"/>
    </location>
</feature>
<evidence type="ECO:0000313" key="3">
    <source>
        <dbReference type="EMBL" id="EEB14316.1"/>
    </source>
</evidence>
<reference evidence="4" key="3">
    <citation type="submission" date="2021-02" db="UniProtKB">
        <authorList>
            <consortium name="EnsemblMetazoa"/>
        </authorList>
    </citation>
    <scope>IDENTIFICATION</scope>
    <source>
        <strain evidence="4">USDA</strain>
    </source>
</reference>
<dbReference type="InParanoid" id="E0VLR0"/>
<dbReference type="AlphaFoldDB" id="E0VLR0"/>
<dbReference type="Proteomes" id="UP000009046">
    <property type="component" value="Unassembled WGS sequence"/>
</dbReference>
<dbReference type="KEGG" id="phu:Phum_PHUM292850"/>
<dbReference type="HOGENOM" id="CLU_947360_0_0_1"/>
<dbReference type="RefSeq" id="XP_002427054.1">
    <property type="nucleotide sequence ID" value="XM_002427009.1"/>
</dbReference>
<keyword evidence="2" id="KW-1133">Transmembrane helix</keyword>
<dbReference type="OMA" id="VIQFFQP"/>
<feature type="compositionally biased region" description="Basic and acidic residues" evidence="1">
    <location>
        <begin position="36"/>
        <end position="46"/>
    </location>
</feature>
<dbReference type="OrthoDB" id="8188414at2759"/>
<feature type="region of interest" description="Disordered" evidence="1">
    <location>
        <begin position="1"/>
        <end position="142"/>
    </location>
</feature>
<dbReference type="eggNOG" id="ENOG502RSTS">
    <property type="taxonomic scope" value="Eukaryota"/>
</dbReference>
<evidence type="ECO:0000313" key="5">
    <source>
        <dbReference type="Proteomes" id="UP000009046"/>
    </source>
</evidence>